<feature type="transmembrane region" description="Helical" evidence="7">
    <location>
        <begin position="119"/>
        <end position="143"/>
    </location>
</feature>
<evidence type="ECO:0000256" key="1">
    <source>
        <dbReference type="ARBA" id="ARBA00004651"/>
    </source>
</evidence>
<name>G4CS17_9NEIS</name>
<dbReference type="PANTHER" id="PTHR33508">
    <property type="entry name" value="UPF0056 MEMBRANE PROTEIN YHCE"/>
    <property type="match status" value="1"/>
</dbReference>
<evidence type="ECO:0000256" key="4">
    <source>
        <dbReference type="ARBA" id="ARBA00022692"/>
    </source>
</evidence>
<feature type="transmembrane region" description="Helical" evidence="7">
    <location>
        <begin position="155"/>
        <end position="175"/>
    </location>
</feature>
<dbReference type="Pfam" id="PF01914">
    <property type="entry name" value="MarC"/>
    <property type="match status" value="1"/>
</dbReference>
<dbReference type="Proteomes" id="UP000005336">
    <property type="component" value="Unassembled WGS sequence"/>
</dbReference>
<proteinExistence type="inferred from homology"/>
<feature type="transmembrane region" description="Helical" evidence="7">
    <location>
        <begin position="196"/>
        <end position="214"/>
    </location>
</feature>
<dbReference type="HOGENOM" id="CLU_079909_2_1_4"/>
<dbReference type="OrthoDB" id="21094at2"/>
<comment type="similarity">
    <text evidence="2 7">Belongs to the UPF0056 (MarC) family.</text>
</comment>
<evidence type="ECO:0000256" key="3">
    <source>
        <dbReference type="ARBA" id="ARBA00022475"/>
    </source>
</evidence>
<dbReference type="STRING" id="1030841.HMPREF9370_1877"/>
<dbReference type="NCBIfam" id="TIGR00427">
    <property type="entry name" value="NAAT family transporter"/>
    <property type="match status" value="1"/>
</dbReference>
<evidence type="ECO:0000256" key="6">
    <source>
        <dbReference type="ARBA" id="ARBA00023136"/>
    </source>
</evidence>
<keyword evidence="8" id="KW-0548">Nucleotidyltransferase</keyword>
<dbReference type="GO" id="GO:0016779">
    <property type="term" value="F:nucleotidyltransferase activity"/>
    <property type="evidence" value="ECO:0007669"/>
    <property type="project" value="UniProtKB-KW"/>
</dbReference>
<evidence type="ECO:0000313" key="9">
    <source>
        <dbReference type="Proteomes" id="UP000005336"/>
    </source>
</evidence>
<feature type="transmembrane region" description="Helical" evidence="7">
    <location>
        <begin position="40"/>
        <end position="59"/>
    </location>
</feature>
<organism evidence="8 9">
    <name type="scientific">Neisseria wadsworthii 9715</name>
    <dbReference type="NCBI Taxonomy" id="1030841"/>
    <lineage>
        <taxon>Bacteria</taxon>
        <taxon>Pseudomonadati</taxon>
        <taxon>Pseudomonadota</taxon>
        <taxon>Betaproteobacteria</taxon>
        <taxon>Neisseriales</taxon>
        <taxon>Neisseriaceae</taxon>
        <taxon>Neisseria</taxon>
    </lineage>
</organism>
<evidence type="ECO:0000256" key="2">
    <source>
        <dbReference type="ARBA" id="ARBA00009784"/>
    </source>
</evidence>
<dbReference type="RefSeq" id="WP_009117018.1">
    <property type="nucleotide sequence ID" value="NZ_JH165159.1"/>
</dbReference>
<keyword evidence="3" id="KW-1003">Cell membrane</keyword>
<accession>G4CS17</accession>
<keyword evidence="8" id="KW-0808">Transferase</keyword>
<feature type="transmembrane region" description="Helical" evidence="7">
    <location>
        <begin position="65"/>
        <end position="86"/>
    </location>
</feature>
<keyword evidence="4 7" id="KW-0812">Transmembrane</keyword>
<comment type="subcellular location">
    <subcellularLocation>
        <location evidence="1 7">Cell membrane</location>
        <topology evidence="1 7">Multi-pass membrane protein</topology>
    </subcellularLocation>
</comment>
<dbReference type="GO" id="GO:0005886">
    <property type="term" value="C:plasma membrane"/>
    <property type="evidence" value="ECO:0007669"/>
    <property type="project" value="UniProtKB-SubCell"/>
</dbReference>
<feature type="transmembrane region" description="Helical" evidence="7">
    <location>
        <begin position="6"/>
        <end position="28"/>
    </location>
</feature>
<protein>
    <recommendedName>
        <fullName evidence="7">UPF0056 membrane protein</fullName>
    </recommendedName>
</protein>
<evidence type="ECO:0000256" key="7">
    <source>
        <dbReference type="RuleBase" id="RU362048"/>
    </source>
</evidence>
<dbReference type="PANTHER" id="PTHR33508:SF1">
    <property type="entry name" value="UPF0056 MEMBRANE PROTEIN YHCE"/>
    <property type="match status" value="1"/>
</dbReference>
<evidence type="ECO:0000313" key="8">
    <source>
        <dbReference type="EMBL" id="EGZ44931.1"/>
    </source>
</evidence>
<reference evidence="8 9" key="1">
    <citation type="submission" date="2011-06" db="EMBL/GenBank/DDBJ databases">
        <authorList>
            <person name="Muzny D."/>
            <person name="Qin X."/>
            <person name="Deng J."/>
            <person name="Jiang H."/>
            <person name="Liu Y."/>
            <person name="Qu J."/>
            <person name="Song X.-Z."/>
            <person name="Zhang L."/>
            <person name="Thornton R."/>
            <person name="Coyle M."/>
            <person name="Francisco L."/>
            <person name="Jackson L."/>
            <person name="Javaid M."/>
            <person name="Korchina V."/>
            <person name="Kovar C."/>
            <person name="Mata R."/>
            <person name="Mathew T."/>
            <person name="Ngo R."/>
            <person name="Nguyen L."/>
            <person name="Nguyen N."/>
            <person name="Okwuonu G."/>
            <person name="Ongeri F."/>
            <person name="Pham C."/>
            <person name="Simmons D."/>
            <person name="Wilczek-Boney K."/>
            <person name="Hale W."/>
            <person name="Jakkamsetti A."/>
            <person name="Pham P."/>
            <person name="Ruth R."/>
            <person name="San Lucas F."/>
            <person name="Warren J."/>
            <person name="Zhang J."/>
            <person name="Zhao Z."/>
            <person name="Zhou C."/>
            <person name="Zhu D."/>
            <person name="Lee S."/>
            <person name="Bess C."/>
            <person name="Blankenburg K."/>
            <person name="Forbes L."/>
            <person name="Fu Q."/>
            <person name="Gubbala S."/>
            <person name="Hirani K."/>
            <person name="Jayaseelan J.C."/>
            <person name="Lara F."/>
            <person name="Munidasa M."/>
            <person name="Palculict T."/>
            <person name="Patil S."/>
            <person name="Pu L.-L."/>
            <person name="Saada N."/>
            <person name="Tang L."/>
            <person name="Weissenberger G."/>
            <person name="Zhu Y."/>
            <person name="Hemphill L."/>
            <person name="Shang Y."/>
            <person name="Youmans B."/>
            <person name="Ayvaz T."/>
            <person name="Ross M."/>
            <person name="Santibanez J."/>
            <person name="Aqrawi P."/>
            <person name="Gross S."/>
            <person name="Joshi V."/>
            <person name="Fowler G."/>
            <person name="Nazareth L."/>
            <person name="Reid J."/>
            <person name="Worley K."/>
            <person name="Petrosino J."/>
            <person name="Highlander S."/>
            <person name="Gibbs R."/>
        </authorList>
    </citation>
    <scope>NUCLEOTIDE SEQUENCE [LARGE SCALE GENOMIC DNA]</scope>
    <source>
        <strain evidence="8 9">9715</strain>
    </source>
</reference>
<dbReference type="EMBL" id="AGAZ01000063">
    <property type="protein sequence ID" value="EGZ44931.1"/>
    <property type="molecule type" value="Genomic_DNA"/>
</dbReference>
<keyword evidence="6 7" id="KW-0472">Membrane</keyword>
<gene>
    <name evidence="8" type="primary">cysD2</name>
    <name evidence="8" type="ORF">HMPREF9370_1877</name>
</gene>
<dbReference type="AlphaFoldDB" id="G4CS17"/>
<keyword evidence="5 7" id="KW-1133">Transmembrane helix</keyword>
<dbReference type="PATRIC" id="fig|1030841.3.peg.1865"/>
<keyword evidence="9" id="KW-1185">Reference proteome</keyword>
<dbReference type="InterPro" id="IPR002771">
    <property type="entry name" value="Multi_antbiot-R_MarC"/>
</dbReference>
<sequence>MGMEIGKLILAFMVLINPFSALAIFLDLTRNNSTRERKKVAQIASLSVFIVIAVFAFSGNWILRLFGISTGAFQVGGGLLVFLIAISMMSAGSNPAKPEIGVEESNEITVKPKHPTQSAASVAVVPLAIPMMIGPGGISTVVIYASAAKSLHDTLFIVAAGAIISIICFITLLAASKISNVLGETGLTILNRIMGMLLAAVSVEIVVAGLKGLFPQLAG</sequence>
<evidence type="ECO:0000256" key="5">
    <source>
        <dbReference type="ARBA" id="ARBA00022989"/>
    </source>
</evidence>
<comment type="caution">
    <text evidence="8">The sequence shown here is derived from an EMBL/GenBank/DDBJ whole genome shotgun (WGS) entry which is preliminary data.</text>
</comment>